<dbReference type="PANTHER" id="PTHR33221:SF5">
    <property type="entry name" value="HTH-TYPE TRANSCRIPTIONAL REGULATOR ISCR"/>
    <property type="match status" value="1"/>
</dbReference>
<dbReference type="EMBL" id="UOFG01000115">
    <property type="protein sequence ID" value="VAW60203.1"/>
    <property type="molecule type" value="Genomic_DNA"/>
</dbReference>
<dbReference type="InterPro" id="IPR036388">
    <property type="entry name" value="WH-like_DNA-bd_sf"/>
</dbReference>
<evidence type="ECO:0000256" key="1">
    <source>
        <dbReference type="ARBA" id="ARBA00023125"/>
    </source>
</evidence>
<dbReference type="SUPFAM" id="SSF46785">
    <property type="entry name" value="Winged helix' DNA-binding domain"/>
    <property type="match status" value="1"/>
</dbReference>
<dbReference type="GO" id="GO:0003700">
    <property type="term" value="F:DNA-binding transcription factor activity"/>
    <property type="evidence" value="ECO:0007669"/>
    <property type="project" value="TreeGrafter"/>
</dbReference>
<sequence>MKLTTKGRYAVTAVLDLAFHSNNGPVSLAAISGRQGISLSYLEQLFSRLRRNNVVKSTRGPGGGYSLAMPENEITMAQIIVAVDESYDATSCGGEGRCSGDIYHCLTHDLWMELSEDIHQFLDGITLQEMKSRHDVVDVINRQHGNKREHVEQNI</sequence>
<dbReference type="PANTHER" id="PTHR33221">
    <property type="entry name" value="WINGED HELIX-TURN-HELIX TRANSCRIPTIONAL REGULATOR, RRF2 FAMILY"/>
    <property type="match status" value="1"/>
</dbReference>
<dbReference type="GO" id="GO:0005829">
    <property type="term" value="C:cytosol"/>
    <property type="evidence" value="ECO:0007669"/>
    <property type="project" value="TreeGrafter"/>
</dbReference>
<evidence type="ECO:0000313" key="2">
    <source>
        <dbReference type="EMBL" id="VAW60203.1"/>
    </source>
</evidence>
<dbReference type="AlphaFoldDB" id="A0A3B0X732"/>
<organism evidence="2">
    <name type="scientific">hydrothermal vent metagenome</name>
    <dbReference type="NCBI Taxonomy" id="652676"/>
    <lineage>
        <taxon>unclassified sequences</taxon>
        <taxon>metagenomes</taxon>
        <taxon>ecological metagenomes</taxon>
    </lineage>
</organism>
<dbReference type="InterPro" id="IPR036390">
    <property type="entry name" value="WH_DNA-bd_sf"/>
</dbReference>
<keyword evidence="1" id="KW-0238">DNA-binding</keyword>
<dbReference type="FunFam" id="1.10.10.10:FF:000026">
    <property type="entry name" value="HTH-type transcriptional regulator IscR"/>
    <property type="match status" value="1"/>
</dbReference>
<dbReference type="Gene3D" id="1.10.10.10">
    <property type="entry name" value="Winged helix-like DNA-binding domain superfamily/Winged helix DNA-binding domain"/>
    <property type="match status" value="1"/>
</dbReference>
<dbReference type="PROSITE" id="PS51197">
    <property type="entry name" value="HTH_RRF2_2"/>
    <property type="match status" value="1"/>
</dbReference>
<name>A0A3B0X732_9ZZZZ</name>
<accession>A0A3B0X732</accession>
<reference evidence="2" key="1">
    <citation type="submission" date="2018-06" db="EMBL/GenBank/DDBJ databases">
        <authorList>
            <person name="Zhirakovskaya E."/>
        </authorList>
    </citation>
    <scope>NUCLEOTIDE SEQUENCE</scope>
</reference>
<proteinExistence type="predicted"/>
<dbReference type="NCBIfam" id="TIGR00738">
    <property type="entry name" value="rrf2_super"/>
    <property type="match status" value="1"/>
</dbReference>
<protein>
    <submittedName>
        <fullName evidence="2">Iron-sulfur cluster regulator IscR</fullName>
    </submittedName>
</protein>
<dbReference type="GO" id="GO:0003677">
    <property type="term" value="F:DNA binding"/>
    <property type="evidence" value="ECO:0007669"/>
    <property type="project" value="UniProtKB-KW"/>
</dbReference>
<dbReference type="InterPro" id="IPR000944">
    <property type="entry name" value="Tscrpt_reg_Rrf2"/>
</dbReference>
<dbReference type="Pfam" id="PF02082">
    <property type="entry name" value="Rrf2"/>
    <property type="match status" value="1"/>
</dbReference>
<gene>
    <name evidence="2" type="ORF">MNBD_GAMMA11-2744</name>
</gene>